<reference evidence="3 4" key="1">
    <citation type="journal article" date="2018" name="Science">
        <title>The opium poppy genome and morphinan production.</title>
        <authorList>
            <person name="Guo L."/>
            <person name="Winzer T."/>
            <person name="Yang X."/>
            <person name="Li Y."/>
            <person name="Ning Z."/>
            <person name="He Z."/>
            <person name="Teodor R."/>
            <person name="Lu Y."/>
            <person name="Bowser T.A."/>
            <person name="Graham I.A."/>
            <person name="Ye K."/>
        </authorList>
    </citation>
    <scope>NUCLEOTIDE SEQUENCE [LARGE SCALE GENOMIC DNA]</scope>
    <source>
        <strain evidence="4">cv. HN1</strain>
        <tissue evidence="3">Leaves</tissue>
    </source>
</reference>
<keyword evidence="4" id="KW-1185">Reference proteome</keyword>
<dbReference type="Gramene" id="RZC64417">
    <property type="protein sequence ID" value="RZC64417"/>
    <property type="gene ID" value="C5167_008107"/>
</dbReference>
<evidence type="ECO:0000313" key="3">
    <source>
        <dbReference type="EMBL" id="RZC64417.1"/>
    </source>
</evidence>
<dbReference type="PANTHER" id="PTHR35164">
    <property type="entry name" value="EXPRESSED PROTEIN"/>
    <property type="match status" value="1"/>
</dbReference>
<feature type="region of interest" description="Disordered" evidence="2">
    <location>
        <begin position="679"/>
        <end position="702"/>
    </location>
</feature>
<feature type="coiled-coil region" evidence="1">
    <location>
        <begin position="467"/>
        <end position="494"/>
    </location>
</feature>
<protein>
    <submittedName>
        <fullName evidence="3">Uncharacterized protein</fullName>
    </submittedName>
</protein>
<evidence type="ECO:0000256" key="2">
    <source>
        <dbReference type="SAM" id="MobiDB-lite"/>
    </source>
</evidence>
<sequence length="702" mass="80190">MQGNCVQELVNELKMMKQQLDAAEEDKARVIDELREMKRVSNEANMRLSEVLSSQKTQKQQDSSLVSELEQVSILSAKKRDEAWQLELEAVQKQHTLDVEALSQDLIMVKKQLVAAVEATEEARNAANANEMKVKELSDALNLVKEELDDSSEDLEIREKNIESLKLQLERMRLKEAEFEEKEAILEKLRSEFNNAKEVESHTKELLCESQIRVHQVEGEMAKAKEEERKLADLVDCQKKELEEAKNEVISLQKKVLNLEDLVAETRRDVEMTHKDLETAMFDSDTMKEKVETLKTAMDELAFVVIQVSKENNETKEKLSNTQSELKDAREEVESLKKVLKNTEDMFQGMLDEVKKERDRLKDEAERLKIEADESIWSCNERELGFVNCIKRAEEESNALKREKIKLAESTKAAESIALKTRDENCKLRDILKQAINESTVAKEGAEIARAENTNLKDVLLEKDYILQSLAKENEALRIKEAAAHENIRELKRLLNSSASSTMETKTTEEKQHLGEVLKEEVKVPHSNYHKTTMDVEEDPEKEEMLKGSIFDMADSPVAPPNHNNHHKTPPLKTPPSRTPSSTFVDDGEMLTLEDLENLDGSQLDDMDGDRSSQRKKKALLWRFGDLIRKTSFHRREPSIGQVLSKHLPNHMAGCYHYYSIPSLPKLWNCNILMTKSSGMSSTMPGDKQNLKLTGATSNMNT</sequence>
<proteinExistence type="predicted"/>
<feature type="coiled-coil region" evidence="1">
    <location>
        <begin position="305"/>
        <end position="410"/>
    </location>
</feature>
<accession>A0A4Y7JUN4</accession>
<dbReference type="Gene3D" id="1.10.287.1490">
    <property type="match status" value="1"/>
</dbReference>
<dbReference type="PANTHER" id="PTHR35164:SF9">
    <property type="entry name" value="EXPRESSED PROTEIN"/>
    <property type="match status" value="1"/>
</dbReference>
<evidence type="ECO:0000256" key="1">
    <source>
        <dbReference type="SAM" id="Coils"/>
    </source>
</evidence>
<organism evidence="3 4">
    <name type="scientific">Papaver somniferum</name>
    <name type="common">Opium poppy</name>
    <dbReference type="NCBI Taxonomy" id="3469"/>
    <lineage>
        <taxon>Eukaryota</taxon>
        <taxon>Viridiplantae</taxon>
        <taxon>Streptophyta</taxon>
        <taxon>Embryophyta</taxon>
        <taxon>Tracheophyta</taxon>
        <taxon>Spermatophyta</taxon>
        <taxon>Magnoliopsida</taxon>
        <taxon>Ranunculales</taxon>
        <taxon>Papaveraceae</taxon>
        <taxon>Papaveroideae</taxon>
        <taxon>Papaver</taxon>
    </lineage>
</organism>
<dbReference type="EMBL" id="CM010720">
    <property type="protein sequence ID" value="RZC64417.1"/>
    <property type="molecule type" value="Genomic_DNA"/>
</dbReference>
<evidence type="ECO:0000313" key="4">
    <source>
        <dbReference type="Proteomes" id="UP000316621"/>
    </source>
</evidence>
<name>A0A4Y7JUN4_PAPSO</name>
<dbReference type="AlphaFoldDB" id="A0A4Y7JUN4"/>
<dbReference type="Proteomes" id="UP000316621">
    <property type="component" value="Chromosome 6"/>
</dbReference>
<keyword evidence="1" id="KW-0175">Coiled coil</keyword>
<dbReference type="OMA" id="QHRCRIE"/>
<gene>
    <name evidence="3" type="ORF">C5167_008107</name>
</gene>
<feature type="coiled-coil region" evidence="1">
    <location>
        <begin position="110"/>
        <end position="269"/>
    </location>
</feature>
<dbReference type="STRING" id="3469.A0A4Y7JUN4"/>
<feature type="coiled-coil region" evidence="1">
    <location>
        <begin position="6"/>
        <end position="40"/>
    </location>
</feature>
<feature type="region of interest" description="Disordered" evidence="2">
    <location>
        <begin position="553"/>
        <end position="585"/>
    </location>
</feature>
<feature type="compositionally biased region" description="Polar residues" evidence="2">
    <location>
        <begin position="691"/>
        <end position="702"/>
    </location>
</feature>